<evidence type="ECO:0000313" key="2">
    <source>
        <dbReference type="Proteomes" id="UP000030706"/>
    </source>
</evidence>
<sequence>MNCKAKLTDAFGKDNYRAVDAKTKVHILVRRHLDGRYRACVAAKDSTRFPLLQDFGEMSLTVVDALKALLDRSCEWLYEAEARDAECELRRFKRWVSETPDEHGQQPVITSREEIERVATCSVHAAELERLRVKNLRRIANRQRARSPTTVRRVRERNGIA</sequence>
<evidence type="ECO:0000313" key="1">
    <source>
        <dbReference type="EMBL" id="KEQ88960.1"/>
    </source>
</evidence>
<reference evidence="1 2" key="1">
    <citation type="journal article" date="2014" name="BMC Genomics">
        <title>Genome sequencing of four Aureobasidium pullulans varieties: biotechnological potential, stress tolerance, and description of new species.</title>
        <authorList>
            <person name="Gostin Ar C."/>
            <person name="Ohm R.A."/>
            <person name="Kogej T."/>
            <person name="Sonjak S."/>
            <person name="Turk M."/>
            <person name="Zajc J."/>
            <person name="Zalar P."/>
            <person name="Grube M."/>
            <person name="Sun H."/>
            <person name="Han J."/>
            <person name="Sharma A."/>
            <person name="Chiniquy J."/>
            <person name="Ngan C.Y."/>
            <person name="Lipzen A."/>
            <person name="Barry K."/>
            <person name="Grigoriev I.V."/>
            <person name="Gunde-Cimerman N."/>
        </authorList>
    </citation>
    <scope>NUCLEOTIDE SEQUENCE [LARGE SCALE GENOMIC DNA]</scope>
    <source>
        <strain evidence="1 2">EXF-150</strain>
    </source>
</reference>
<dbReference type="GeneID" id="40747078"/>
<dbReference type="EMBL" id="KL584975">
    <property type="protein sequence ID" value="KEQ88960.1"/>
    <property type="molecule type" value="Genomic_DNA"/>
</dbReference>
<organism evidence="1 2">
    <name type="scientific">Aureobasidium pullulans EXF-150</name>
    <dbReference type="NCBI Taxonomy" id="1043002"/>
    <lineage>
        <taxon>Eukaryota</taxon>
        <taxon>Fungi</taxon>
        <taxon>Dikarya</taxon>
        <taxon>Ascomycota</taxon>
        <taxon>Pezizomycotina</taxon>
        <taxon>Dothideomycetes</taxon>
        <taxon>Dothideomycetidae</taxon>
        <taxon>Dothideales</taxon>
        <taxon>Saccotheciaceae</taxon>
        <taxon>Aureobasidium</taxon>
    </lineage>
</organism>
<dbReference type="Proteomes" id="UP000030706">
    <property type="component" value="Unassembled WGS sequence"/>
</dbReference>
<dbReference type="AlphaFoldDB" id="A0A074XTW4"/>
<proteinExistence type="predicted"/>
<accession>A0A074XTW4</accession>
<protein>
    <submittedName>
        <fullName evidence="1">Uncharacterized protein</fullName>
    </submittedName>
</protein>
<keyword evidence="2" id="KW-1185">Reference proteome</keyword>
<dbReference type="HOGENOM" id="CLU_1643365_0_0_1"/>
<dbReference type="RefSeq" id="XP_029765147.1">
    <property type="nucleotide sequence ID" value="XM_029904772.1"/>
</dbReference>
<gene>
    <name evidence="1" type="ORF">M438DRAFT_342494</name>
</gene>
<name>A0A074XTW4_AURPU</name>